<sequence length="211" mass="24056">MPEEIQISAQASPTESVSTLPCAICRRQFSRYTCPQCNIPYCSLTCFRSESHSNCSETFYQKELESDVRSAPSASEEEKRKMMELLKQFEQESMDDDLLIPDADEEDTGDELAYRLGGMDLDSASYDDIWAALTPAERDKFMRALQDPNSELAQQLLASEELEKERTEPWWEMPMGMDADAEDLTQAMISRQQQGSSTCSKVYSWSVYLKT</sequence>
<evidence type="ECO:0000313" key="4">
    <source>
        <dbReference type="Proteomes" id="UP000218811"/>
    </source>
</evidence>
<dbReference type="Proteomes" id="UP000218811">
    <property type="component" value="Unassembled WGS sequence"/>
</dbReference>
<dbReference type="PROSITE" id="PS51083">
    <property type="entry name" value="ZF_HIT"/>
    <property type="match status" value="1"/>
</dbReference>
<reference evidence="3 4" key="1">
    <citation type="journal article" date="2012" name="Science">
        <title>The Paleozoic origin of enzymatic lignin decomposition reconstructed from 31 fungal genomes.</title>
        <authorList>
            <person name="Floudas D."/>
            <person name="Binder M."/>
            <person name="Riley R."/>
            <person name="Barry K."/>
            <person name="Blanchette R.A."/>
            <person name="Henrissat B."/>
            <person name="Martinez A.T."/>
            <person name="Otillar R."/>
            <person name="Spatafora J.W."/>
            <person name="Yadav J.S."/>
            <person name="Aerts A."/>
            <person name="Benoit I."/>
            <person name="Boyd A."/>
            <person name="Carlson A."/>
            <person name="Copeland A."/>
            <person name="Coutinho P.M."/>
            <person name="de Vries R.P."/>
            <person name="Ferreira P."/>
            <person name="Findley K."/>
            <person name="Foster B."/>
            <person name="Gaskell J."/>
            <person name="Glotzer D."/>
            <person name="Gorecki P."/>
            <person name="Heitman J."/>
            <person name="Hesse C."/>
            <person name="Hori C."/>
            <person name="Igarashi K."/>
            <person name="Jurgens J.A."/>
            <person name="Kallen N."/>
            <person name="Kersten P."/>
            <person name="Kohler A."/>
            <person name="Kuees U."/>
            <person name="Kumar T.K.A."/>
            <person name="Kuo A."/>
            <person name="LaButti K."/>
            <person name="Larrondo L.F."/>
            <person name="Lindquist E."/>
            <person name="Ling A."/>
            <person name="Lombard V."/>
            <person name="Lucas S."/>
            <person name="Lundell T."/>
            <person name="Martin R."/>
            <person name="McLaughlin D.J."/>
            <person name="Morgenstern I."/>
            <person name="Morin E."/>
            <person name="Murat C."/>
            <person name="Nagy L.G."/>
            <person name="Nolan M."/>
            <person name="Ohm R.A."/>
            <person name="Patyshakuliyeva A."/>
            <person name="Rokas A."/>
            <person name="Ruiz-Duenas F.J."/>
            <person name="Sabat G."/>
            <person name="Salamov A."/>
            <person name="Samejima M."/>
            <person name="Schmutz J."/>
            <person name="Slot J.C."/>
            <person name="St John F."/>
            <person name="Stenlid J."/>
            <person name="Sun H."/>
            <person name="Sun S."/>
            <person name="Syed K."/>
            <person name="Tsang A."/>
            <person name="Wiebenga A."/>
            <person name="Young D."/>
            <person name="Pisabarro A."/>
            <person name="Eastwood D.C."/>
            <person name="Martin F."/>
            <person name="Cullen D."/>
            <person name="Grigoriev I.V."/>
            <person name="Hibbett D.S."/>
        </authorList>
    </citation>
    <scope>NUCLEOTIDE SEQUENCE [LARGE SCALE GENOMIC DNA]</scope>
    <source>
        <strain evidence="3 4">MD-104</strain>
    </source>
</reference>
<keyword evidence="4" id="KW-1185">Reference proteome</keyword>
<evidence type="ECO:0000259" key="2">
    <source>
        <dbReference type="PROSITE" id="PS51083"/>
    </source>
</evidence>
<gene>
    <name evidence="3" type="ORF">WOLCODRAFT_164926</name>
</gene>
<dbReference type="AlphaFoldDB" id="A0A2H3JPK8"/>
<dbReference type="EMBL" id="KB468157">
    <property type="protein sequence ID" value="PCH44112.1"/>
    <property type="molecule type" value="Genomic_DNA"/>
</dbReference>
<dbReference type="InterPro" id="IPR039646">
    <property type="entry name" value="ZNHIT2"/>
</dbReference>
<evidence type="ECO:0000313" key="3">
    <source>
        <dbReference type="EMBL" id="PCH44112.1"/>
    </source>
</evidence>
<keyword evidence="1" id="KW-0479">Metal-binding</keyword>
<evidence type="ECO:0000256" key="1">
    <source>
        <dbReference type="PROSITE-ProRule" id="PRU00453"/>
    </source>
</evidence>
<dbReference type="STRING" id="742152.A0A2H3JPK8"/>
<dbReference type="SUPFAM" id="SSF144232">
    <property type="entry name" value="HIT/MYND zinc finger-like"/>
    <property type="match status" value="1"/>
</dbReference>
<protein>
    <recommendedName>
        <fullName evidence="2">HIT-type domain-containing protein</fullName>
    </recommendedName>
</protein>
<organism evidence="3 4">
    <name type="scientific">Wolfiporia cocos (strain MD-104)</name>
    <name type="common">Brown rot fungus</name>
    <dbReference type="NCBI Taxonomy" id="742152"/>
    <lineage>
        <taxon>Eukaryota</taxon>
        <taxon>Fungi</taxon>
        <taxon>Dikarya</taxon>
        <taxon>Basidiomycota</taxon>
        <taxon>Agaricomycotina</taxon>
        <taxon>Agaricomycetes</taxon>
        <taxon>Polyporales</taxon>
        <taxon>Phaeolaceae</taxon>
        <taxon>Wolfiporia</taxon>
    </lineage>
</organism>
<dbReference type="PANTHER" id="PTHR15555">
    <property type="entry name" value="ZINC FINGER HIT DOMAIN CONTAINING PROTEIN 2 PROTEIN FON -RELATED"/>
    <property type="match status" value="1"/>
</dbReference>
<accession>A0A2H3JPK8</accession>
<keyword evidence="1" id="KW-0862">Zinc</keyword>
<keyword evidence="1" id="KW-0863">Zinc-finger</keyword>
<dbReference type="PANTHER" id="PTHR15555:SF0">
    <property type="entry name" value="ZINC FINGER HIT DOMAIN-CONTAINING PROTEIN 2"/>
    <property type="match status" value="1"/>
</dbReference>
<dbReference type="CDD" id="cd23024">
    <property type="entry name" value="zf-HIT_ZNHIT2-3"/>
    <property type="match status" value="1"/>
</dbReference>
<feature type="domain" description="HIT-type" evidence="2">
    <location>
        <begin position="22"/>
        <end position="55"/>
    </location>
</feature>
<proteinExistence type="predicted"/>
<dbReference type="GO" id="GO:0008270">
    <property type="term" value="F:zinc ion binding"/>
    <property type="evidence" value="ECO:0007669"/>
    <property type="project" value="UniProtKB-UniRule"/>
</dbReference>
<dbReference type="Gene3D" id="3.30.60.190">
    <property type="match status" value="1"/>
</dbReference>
<dbReference type="OrthoDB" id="18412at2759"/>
<dbReference type="Pfam" id="PF04438">
    <property type="entry name" value="zf-HIT"/>
    <property type="match status" value="1"/>
</dbReference>
<dbReference type="OMA" id="KERTEPW"/>
<dbReference type="InterPro" id="IPR007529">
    <property type="entry name" value="Znf_HIT"/>
</dbReference>
<name>A0A2H3JPK8_WOLCO</name>